<sequence>MSVPSLRDELGVRPDPEFEMNLPAGWSRQEPDEETQARMLAAVKRRLMESHRPDLFAQMKTALDQAFEDMRKNGVFAFFSATDPGPDTLFVPSSLNASILRAEPERSLDDVARTLFSSHGATPLFGDKRTLRAEKEKNTRMGTDTVINHSVVYLTPIPGSKRRRALQLVAGFARKPEMAPDDPWVDSMRLLFDSCVSSLRWRPPTQ</sequence>
<protein>
    <submittedName>
        <fullName evidence="2">Protein TPRXL</fullName>
    </submittedName>
</protein>
<dbReference type="RefSeq" id="WP_193497958.1">
    <property type="nucleotide sequence ID" value="NZ_CP063169.1"/>
</dbReference>
<evidence type="ECO:0000313" key="2">
    <source>
        <dbReference type="EMBL" id="QOR71294.1"/>
    </source>
</evidence>
<dbReference type="Proteomes" id="UP000593758">
    <property type="component" value="Chromosome"/>
</dbReference>
<keyword evidence="3" id="KW-1185">Reference proteome</keyword>
<gene>
    <name evidence="2" type="ORF">IM660_03035</name>
</gene>
<feature type="compositionally biased region" description="Basic and acidic residues" evidence="1">
    <location>
        <begin position="1"/>
        <end position="16"/>
    </location>
</feature>
<dbReference type="KEGG" id="halt:IM660_03035"/>
<evidence type="ECO:0000313" key="3">
    <source>
        <dbReference type="Proteomes" id="UP000593758"/>
    </source>
</evidence>
<dbReference type="EMBL" id="CP063169">
    <property type="protein sequence ID" value="QOR71294.1"/>
    <property type="molecule type" value="Genomic_DNA"/>
</dbReference>
<organism evidence="2 3">
    <name type="scientific">Ruania alkalisoli</name>
    <dbReference type="NCBI Taxonomy" id="2779775"/>
    <lineage>
        <taxon>Bacteria</taxon>
        <taxon>Bacillati</taxon>
        <taxon>Actinomycetota</taxon>
        <taxon>Actinomycetes</taxon>
        <taxon>Micrococcales</taxon>
        <taxon>Ruaniaceae</taxon>
        <taxon>Ruania</taxon>
    </lineage>
</organism>
<accession>A0A7M1SWG6</accession>
<proteinExistence type="predicted"/>
<reference evidence="2 3" key="1">
    <citation type="submission" date="2020-10" db="EMBL/GenBank/DDBJ databases">
        <title>Haloactinobacterium sp. RN3S43, a bacterium isolated from saline soil.</title>
        <authorList>
            <person name="Sun J.-Q."/>
        </authorList>
    </citation>
    <scope>NUCLEOTIDE SEQUENCE [LARGE SCALE GENOMIC DNA]</scope>
    <source>
        <strain evidence="2 3">RN3S43</strain>
    </source>
</reference>
<name>A0A7M1SWG6_9MICO</name>
<evidence type="ECO:0000256" key="1">
    <source>
        <dbReference type="SAM" id="MobiDB-lite"/>
    </source>
</evidence>
<dbReference type="AlphaFoldDB" id="A0A7M1SWG6"/>
<feature type="region of interest" description="Disordered" evidence="1">
    <location>
        <begin position="1"/>
        <end position="33"/>
    </location>
</feature>